<accession>A0ACB9H8L0</accession>
<dbReference type="EMBL" id="CM042009">
    <property type="protein sequence ID" value="KAI3791591.1"/>
    <property type="molecule type" value="Genomic_DNA"/>
</dbReference>
<protein>
    <submittedName>
        <fullName evidence="1">Uncharacterized protein</fullName>
    </submittedName>
</protein>
<comment type="caution">
    <text evidence="1">The sequence shown here is derived from an EMBL/GenBank/DDBJ whole genome shotgun (WGS) entry which is preliminary data.</text>
</comment>
<evidence type="ECO:0000313" key="2">
    <source>
        <dbReference type="Proteomes" id="UP001055811"/>
    </source>
</evidence>
<keyword evidence="2" id="KW-1185">Reference proteome</keyword>
<evidence type="ECO:0000313" key="1">
    <source>
        <dbReference type="EMBL" id="KAI3791591.1"/>
    </source>
</evidence>
<dbReference type="Proteomes" id="UP001055811">
    <property type="component" value="Linkage Group LG01"/>
</dbReference>
<sequence>MTIVASTKIHLQSILILETELSDTMKQWIVGSQLEKIFTNDKQIQSPIQLYQVEHQSRVRGRVVVGKKDRR</sequence>
<organism evidence="1 2">
    <name type="scientific">Cichorium intybus</name>
    <name type="common">Chicory</name>
    <dbReference type="NCBI Taxonomy" id="13427"/>
    <lineage>
        <taxon>Eukaryota</taxon>
        <taxon>Viridiplantae</taxon>
        <taxon>Streptophyta</taxon>
        <taxon>Embryophyta</taxon>
        <taxon>Tracheophyta</taxon>
        <taxon>Spermatophyta</taxon>
        <taxon>Magnoliopsida</taxon>
        <taxon>eudicotyledons</taxon>
        <taxon>Gunneridae</taxon>
        <taxon>Pentapetalae</taxon>
        <taxon>asterids</taxon>
        <taxon>campanulids</taxon>
        <taxon>Asterales</taxon>
        <taxon>Asteraceae</taxon>
        <taxon>Cichorioideae</taxon>
        <taxon>Cichorieae</taxon>
        <taxon>Cichoriinae</taxon>
        <taxon>Cichorium</taxon>
    </lineage>
</organism>
<gene>
    <name evidence="1" type="ORF">L2E82_05435</name>
</gene>
<name>A0ACB9H8L0_CICIN</name>
<reference evidence="2" key="1">
    <citation type="journal article" date="2022" name="Mol. Ecol. Resour.">
        <title>The genomes of chicory, endive, great burdock and yacon provide insights into Asteraceae palaeo-polyploidization history and plant inulin production.</title>
        <authorList>
            <person name="Fan W."/>
            <person name="Wang S."/>
            <person name="Wang H."/>
            <person name="Wang A."/>
            <person name="Jiang F."/>
            <person name="Liu H."/>
            <person name="Zhao H."/>
            <person name="Xu D."/>
            <person name="Zhang Y."/>
        </authorList>
    </citation>
    <scope>NUCLEOTIDE SEQUENCE [LARGE SCALE GENOMIC DNA]</scope>
    <source>
        <strain evidence="2">cv. Punajuju</strain>
    </source>
</reference>
<reference evidence="1 2" key="2">
    <citation type="journal article" date="2022" name="Mol. Ecol. Resour.">
        <title>The genomes of chicory, endive, great burdock and yacon provide insights into Asteraceae paleo-polyploidization history and plant inulin production.</title>
        <authorList>
            <person name="Fan W."/>
            <person name="Wang S."/>
            <person name="Wang H."/>
            <person name="Wang A."/>
            <person name="Jiang F."/>
            <person name="Liu H."/>
            <person name="Zhao H."/>
            <person name="Xu D."/>
            <person name="Zhang Y."/>
        </authorList>
    </citation>
    <scope>NUCLEOTIDE SEQUENCE [LARGE SCALE GENOMIC DNA]</scope>
    <source>
        <strain evidence="2">cv. Punajuju</strain>
        <tissue evidence="1">Leaves</tissue>
    </source>
</reference>
<proteinExistence type="predicted"/>